<proteinExistence type="predicted"/>
<name>A0ABS7A868_9PROT</name>
<evidence type="ECO:0000256" key="1">
    <source>
        <dbReference type="ARBA" id="ARBA00004141"/>
    </source>
</evidence>
<evidence type="ECO:0000256" key="5">
    <source>
        <dbReference type="SAM" id="Phobius"/>
    </source>
</evidence>
<feature type="transmembrane region" description="Helical" evidence="5">
    <location>
        <begin position="12"/>
        <end position="34"/>
    </location>
</feature>
<feature type="transmembrane region" description="Helical" evidence="5">
    <location>
        <begin position="46"/>
        <end position="66"/>
    </location>
</feature>
<feature type="transmembrane region" description="Helical" evidence="5">
    <location>
        <begin position="160"/>
        <end position="180"/>
    </location>
</feature>
<feature type="transmembrane region" description="Helical" evidence="5">
    <location>
        <begin position="105"/>
        <end position="125"/>
    </location>
</feature>
<gene>
    <name evidence="6" type="ORF">KPL78_11535</name>
</gene>
<evidence type="ECO:0000256" key="2">
    <source>
        <dbReference type="ARBA" id="ARBA00022692"/>
    </source>
</evidence>
<keyword evidence="7" id="KW-1185">Reference proteome</keyword>
<organism evidence="6 7">
    <name type="scientific">Roseomonas alba</name>
    <dbReference type="NCBI Taxonomy" id="2846776"/>
    <lineage>
        <taxon>Bacteria</taxon>
        <taxon>Pseudomonadati</taxon>
        <taxon>Pseudomonadota</taxon>
        <taxon>Alphaproteobacteria</taxon>
        <taxon>Acetobacterales</taxon>
        <taxon>Roseomonadaceae</taxon>
        <taxon>Roseomonas</taxon>
    </lineage>
</organism>
<keyword evidence="4 5" id="KW-0472">Membrane</keyword>
<reference evidence="6 7" key="1">
    <citation type="submission" date="2021-07" db="EMBL/GenBank/DDBJ databases">
        <authorList>
            <person name="So Y."/>
        </authorList>
    </citation>
    <scope>NUCLEOTIDE SEQUENCE [LARGE SCALE GENOMIC DNA]</scope>
    <source>
        <strain evidence="6 7">HJA6</strain>
    </source>
</reference>
<keyword evidence="3 5" id="KW-1133">Transmembrane helix</keyword>
<keyword evidence="2 5" id="KW-0812">Transmembrane</keyword>
<evidence type="ECO:0000256" key="4">
    <source>
        <dbReference type="ARBA" id="ARBA00023136"/>
    </source>
</evidence>
<dbReference type="Pfam" id="PF03006">
    <property type="entry name" value="HlyIII"/>
    <property type="match status" value="1"/>
</dbReference>
<dbReference type="Proteomes" id="UP001196565">
    <property type="component" value="Unassembled WGS sequence"/>
</dbReference>
<evidence type="ECO:0000313" key="6">
    <source>
        <dbReference type="EMBL" id="MBW6398486.1"/>
    </source>
</evidence>
<sequence>MWHKYTRGERIADGTIHVLGVSAAVVACVVLILIGSASTPLGTVALGLYAAGLFTMLACSALYNLAREGRAKSLLRRFDHAAIFTMIAGTYTPICILGIGGVWGWCLLGAVWAGALTGIVLKLAVPGHFEGVSIAAYLLLGWAGVAAIHPLVVTLPDRDIMLLGLGGAFYTIGVLMHLATRIRYHNAFWHGLVLAGAGSHFVVVYNLAIEPMA</sequence>
<dbReference type="InterPro" id="IPR004254">
    <property type="entry name" value="AdipoR/HlyIII-related"/>
</dbReference>
<comment type="caution">
    <text evidence="6">The sequence shown here is derived from an EMBL/GenBank/DDBJ whole genome shotgun (WGS) entry which is preliminary data.</text>
</comment>
<accession>A0ABS7A868</accession>
<comment type="subcellular location">
    <subcellularLocation>
        <location evidence="1">Membrane</location>
        <topology evidence="1">Multi-pass membrane protein</topology>
    </subcellularLocation>
</comment>
<evidence type="ECO:0000313" key="7">
    <source>
        <dbReference type="Proteomes" id="UP001196565"/>
    </source>
</evidence>
<dbReference type="PROSITE" id="PS51257">
    <property type="entry name" value="PROKAR_LIPOPROTEIN"/>
    <property type="match status" value="1"/>
</dbReference>
<dbReference type="PANTHER" id="PTHR20855:SF3">
    <property type="entry name" value="LD03007P"/>
    <property type="match status" value="1"/>
</dbReference>
<protein>
    <submittedName>
        <fullName evidence="6">Hemolysin III family protein</fullName>
    </submittedName>
</protein>
<dbReference type="PANTHER" id="PTHR20855">
    <property type="entry name" value="ADIPOR/PROGESTIN RECEPTOR-RELATED"/>
    <property type="match status" value="1"/>
</dbReference>
<feature type="transmembrane region" description="Helical" evidence="5">
    <location>
        <begin position="132"/>
        <end position="154"/>
    </location>
</feature>
<feature type="transmembrane region" description="Helical" evidence="5">
    <location>
        <begin position="187"/>
        <end position="208"/>
    </location>
</feature>
<evidence type="ECO:0000256" key="3">
    <source>
        <dbReference type="ARBA" id="ARBA00022989"/>
    </source>
</evidence>
<dbReference type="EMBL" id="JAHYBZ010000003">
    <property type="protein sequence ID" value="MBW6398486.1"/>
    <property type="molecule type" value="Genomic_DNA"/>
</dbReference>